<dbReference type="Proteomes" id="UP000759131">
    <property type="component" value="Unassembled WGS sequence"/>
</dbReference>
<dbReference type="GO" id="GO:0008344">
    <property type="term" value="P:adult locomotory behavior"/>
    <property type="evidence" value="ECO:0007669"/>
    <property type="project" value="TreeGrafter"/>
</dbReference>
<dbReference type="Gene3D" id="3.30.710.10">
    <property type="entry name" value="Potassium Channel Kv1.1, Chain A"/>
    <property type="match status" value="1"/>
</dbReference>
<dbReference type="EMBL" id="CAJPIZ010007187">
    <property type="protein sequence ID" value="CAG2110112.1"/>
    <property type="molecule type" value="Genomic_DNA"/>
</dbReference>
<dbReference type="AlphaFoldDB" id="A0A7R9Q294"/>
<accession>A0A7R9Q294</accession>
<proteinExistence type="predicted"/>
<dbReference type="GO" id="GO:0050804">
    <property type="term" value="P:modulation of chemical synaptic transmission"/>
    <property type="evidence" value="ECO:0007669"/>
    <property type="project" value="TreeGrafter"/>
</dbReference>
<dbReference type="SUPFAM" id="SSF54695">
    <property type="entry name" value="POZ domain"/>
    <property type="match status" value="1"/>
</dbReference>
<feature type="non-terminal residue" evidence="2">
    <location>
        <position position="535"/>
    </location>
</feature>
<dbReference type="PANTHER" id="PTHR46306">
    <property type="entry name" value="BTB/POZ DOMAIN-CONTAINING PROTEIN 9"/>
    <property type="match status" value="1"/>
</dbReference>
<dbReference type="Pfam" id="PF00651">
    <property type="entry name" value="BTB"/>
    <property type="match status" value="1"/>
</dbReference>
<dbReference type="OrthoDB" id="6435570at2759"/>
<reference evidence="2" key="1">
    <citation type="submission" date="2020-11" db="EMBL/GenBank/DDBJ databases">
        <authorList>
            <person name="Tran Van P."/>
        </authorList>
    </citation>
    <scope>NUCLEOTIDE SEQUENCE</scope>
</reference>
<protein>
    <recommendedName>
        <fullName evidence="1">BTB domain-containing protein</fullName>
    </recommendedName>
</protein>
<dbReference type="PROSITE" id="PS50097">
    <property type="entry name" value="BTB"/>
    <property type="match status" value="1"/>
</dbReference>
<dbReference type="SMART" id="SM00225">
    <property type="entry name" value="BTB"/>
    <property type="match status" value="1"/>
</dbReference>
<evidence type="ECO:0000313" key="2">
    <source>
        <dbReference type="EMBL" id="CAD7629682.1"/>
    </source>
</evidence>
<feature type="domain" description="BTB" evidence="1">
    <location>
        <begin position="15"/>
        <end position="82"/>
    </location>
</feature>
<dbReference type="GO" id="GO:0048512">
    <property type="term" value="P:circadian behavior"/>
    <property type="evidence" value="ECO:0007669"/>
    <property type="project" value="TreeGrafter"/>
</dbReference>
<dbReference type="EMBL" id="OC861762">
    <property type="protein sequence ID" value="CAD7629682.1"/>
    <property type="molecule type" value="Genomic_DNA"/>
</dbReference>
<gene>
    <name evidence="2" type="ORF">OSB1V03_LOCUS10097</name>
</gene>
<dbReference type="Gene3D" id="1.25.40.420">
    <property type="match status" value="1"/>
</dbReference>
<evidence type="ECO:0000313" key="3">
    <source>
        <dbReference type="Proteomes" id="UP000759131"/>
    </source>
</evidence>
<name>A0A7R9Q294_9ACAR</name>
<organism evidence="2">
    <name type="scientific">Medioppia subpectinata</name>
    <dbReference type="NCBI Taxonomy" id="1979941"/>
    <lineage>
        <taxon>Eukaryota</taxon>
        <taxon>Metazoa</taxon>
        <taxon>Ecdysozoa</taxon>
        <taxon>Arthropoda</taxon>
        <taxon>Chelicerata</taxon>
        <taxon>Arachnida</taxon>
        <taxon>Acari</taxon>
        <taxon>Acariformes</taxon>
        <taxon>Sarcoptiformes</taxon>
        <taxon>Oribatida</taxon>
        <taxon>Brachypylina</taxon>
        <taxon>Oppioidea</taxon>
        <taxon>Oppiidae</taxon>
        <taxon>Medioppia</taxon>
    </lineage>
</organism>
<dbReference type="Pfam" id="PF07707">
    <property type="entry name" value="BACK"/>
    <property type="match status" value="1"/>
</dbReference>
<dbReference type="PANTHER" id="PTHR46306:SF1">
    <property type="entry name" value="BTB_POZ DOMAIN-CONTAINING PROTEIN 9"/>
    <property type="match status" value="1"/>
</dbReference>
<evidence type="ECO:0000259" key="1">
    <source>
        <dbReference type="PROSITE" id="PS50097"/>
    </source>
</evidence>
<dbReference type="InterPro" id="IPR011333">
    <property type="entry name" value="SKP1/BTB/POZ_sf"/>
</dbReference>
<sequence>MDPLLSSVFVRPEVSDFAIIIGDQRINVHKSVLMSSSEYFSALFNSEMIETKTSEISLKDTLVKPFLIVLKLSYDISMTDEEWMTLKIQELFESIIIASKYQFLECERQLSDKLIEVFNHRVCNTGDASAVTAATDEDSMLTIWELLEMAKLHNLLYLTDLCLHFFDENISYAFKTFDKQFISGDIVLDVISRDTFGAHEYDIYQLVKKWIRKCRIRSNQKSVEESLLLDSVRLNLMSLEELKEVQKKGLYESERLDYVAKHESNPIMAQNKRICYESGKIFRAENPSNELHLRDERVVVVFFTFELSMPSKINHLFFIMKPTDPIVDLNANYSILIADRIGDDVVYRQVLDYKQCSCIGEQELYFNEPFVTSTIRIVVECGVQEVRPPIAESEDPTRQLAATSRGPPERRRLARCRYMPTHRQHPSERMLTIQTIYYEYSKNPLKVIDSFVVPDANVCQKPGSQCLSTQFDIIFSQFLNRLVLNHRALGVPSDDSNDKFVNSFDDLFEMRFSPEEVERDRQTDTSMDNLFKQLV</sequence>
<dbReference type="InterPro" id="IPR052407">
    <property type="entry name" value="BTB_POZ_domain_cont_9"/>
</dbReference>
<dbReference type="SMART" id="SM00875">
    <property type="entry name" value="BACK"/>
    <property type="match status" value="1"/>
</dbReference>
<dbReference type="InterPro" id="IPR011705">
    <property type="entry name" value="BACK"/>
</dbReference>
<keyword evidence="3" id="KW-1185">Reference proteome</keyword>
<dbReference type="InterPro" id="IPR000210">
    <property type="entry name" value="BTB/POZ_dom"/>
</dbReference>
<dbReference type="GO" id="GO:0005737">
    <property type="term" value="C:cytoplasm"/>
    <property type="evidence" value="ECO:0007669"/>
    <property type="project" value="TreeGrafter"/>
</dbReference>